<protein>
    <submittedName>
        <fullName evidence="2">Uncharacterized protein</fullName>
    </submittedName>
</protein>
<dbReference type="AlphaFoldDB" id="A0AA39MUG7"/>
<evidence type="ECO:0000313" key="3">
    <source>
        <dbReference type="Proteomes" id="UP001175226"/>
    </source>
</evidence>
<reference evidence="2" key="1">
    <citation type="submission" date="2023-06" db="EMBL/GenBank/DDBJ databases">
        <authorList>
            <consortium name="Lawrence Berkeley National Laboratory"/>
            <person name="Ahrendt S."/>
            <person name="Sahu N."/>
            <person name="Indic B."/>
            <person name="Wong-Bajracharya J."/>
            <person name="Merenyi Z."/>
            <person name="Ke H.-M."/>
            <person name="Monk M."/>
            <person name="Kocsube S."/>
            <person name="Drula E."/>
            <person name="Lipzen A."/>
            <person name="Balint B."/>
            <person name="Henrissat B."/>
            <person name="Andreopoulos B."/>
            <person name="Martin F.M."/>
            <person name="Harder C.B."/>
            <person name="Rigling D."/>
            <person name="Ford K.L."/>
            <person name="Foster G.D."/>
            <person name="Pangilinan J."/>
            <person name="Papanicolaou A."/>
            <person name="Barry K."/>
            <person name="LaButti K."/>
            <person name="Viragh M."/>
            <person name="Koriabine M."/>
            <person name="Yan M."/>
            <person name="Riley R."/>
            <person name="Champramary S."/>
            <person name="Plett K.L."/>
            <person name="Tsai I.J."/>
            <person name="Slot J."/>
            <person name="Sipos G."/>
            <person name="Plett J."/>
            <person name="Nagy L.G."/>
            <person name="Grigoriev I.V."/>
        </authorList>
    </citation>
    <scope>NUCLEOTIDE SEQUENCE</scope>
    <source>
        <strain evidence="2">FPL87.14</strain>
    </source>
</reference>
<comment type="caution">
    <text evidence="2">The sequence shown here is derived from an EMBL/GenBank/DDBJ whole genome shotgun (WGS) entry which is preliminary data.</text>
</comment>
<feature type="region of interest" description="Disordered" evidence="1">
    <location>
        <begin position="69"/>
        <end position="127"/>
    </location>
</feature>
<name>A0AA39MUG7_9AGAR</name>
<feature type="region of interest" description="Disordered" evidence="1">
    <location>
        <begin position="1"/>
        <end position="51"/>
    </location>
</feature>
<evidence type="ECO:0000256" key="1">
    <source>
        <dbReference type="SAM" id="MobiDB-lite"/>
    </source>
</evidence>
<keyword evidence="3" id="KW-1185">Reference proteome</keyword>
<feature type="region of interest" description="Disordered" evidence="1">
    <location>
        <begin position="145"/>
        <end position="194"/>
    </location>
</feature>
<proteinExistence type="predicted"/>
<feature type="compositionally biased region" description="Polar residues" evidence="1">
    <location>
        <begin position="74"/>
        <end position="89"/>
    </location>
</feature>
<dbReference type="EMBL" id="JAUEPT010000011">
    <property type="protein sequence ID" value="KAK0447526.1"/>
    <property type="molecule type" value="Genomic_DNA"/>
</dbReference>
<feature type="region of interest" description="Disordered" evidence="1">
    <location>
        <begin position="234"/>
        <end position="323"/>
    </location>
</feature>
<feature type="compositionally biased region" description="Acidic residues" evidence="1">
    <location>
        <begin position="492"/>
        <end position="503"/>
    </location>
</feature>
<accession>A0AA39MUG7</accession>
<evidence type="ECO:0000313" key="2">
    <source>
        <dbReference type="EMBL" id="KAK0447526.1"/>
    </source>
</evidence>
<dbReference type="Proteomes" id="UP001175226">
    <property type="component" value="Unassembled WGS sequence"/>
</dbReference>
<gene>
    <name evidence="2" type="ORF">EV421DRAFT_1900907</name>
</gene>
<feature type="compositionally biased region" description="Polar residues" evidence="1">
    <location>
        <begin position="11"/>
        <end position="22"/>
    </location>
</feature>
<sequence>MRPKPLAHPSGASTGLQAQSGVDNLGWGSPAWSPISLTNNPPPSPANDTITFHKDFTSALHEKLGQQYKIGPPTTATRSEASVQSSSSHPFCPPDRSNVVPGPDPGLRTDGTVSHYPDNCTSLFFPGTDDEEEMIREDLVDGEQVAGTDGGFQCQDDDASTPSKDGPMDVDKDKGQQSDDASSPPPTQSRRKNHRISFILTQPFFFLGALFLKIKIRAAQLVHAPLLLGPDTAYPQVVQGSKPESKKKKKDVKAKFKETEGPIPCKRSRDEEGAPAVEKPAPKKLKSTATTVDDAKVARPSKAVRKRGPAPSKPPAVTMRVSGGGFGEKVPASAKEVENGIKSIGVLAVDRDFRDFVEVDKAYWNKEVSTFVFPVYTERCDHCKRLGTQCRKFLTNMVICVCCHYSKLPCKVNGITALNPISHYRPNGYKNLNAFEGALDTLAQHADSLEDQIIGYMASIDALTQLNGLRVQAGRLRECAIYNKGSDKDNNSDGDGDDEDEGIAEGVAGPSKKKAKSG</sequence>
<feature type="region of interest" description="Disordered" evidence="1">
    <location>
        <begin position="484"/>
        <end position="518"/>
    </location>
</feature>
<organism evidence="2 3">
    <name type="scientific">Armillaria borealis</name>
    <dbReference type="NCBI Taxonomy" id="47425"/>
    <lineage>
        <taxon>Eukaryota</taxon>
        <taxon>Fungi</taxon>
        <taxon>Dikarya</taxon>
        <taxon>Basidiomycota</taxon>
        <taxon>Agaricomycotina</taxon>
        <taxon>Agaricomycetes</taxon>
        <taxon>Agaricomycetidae</taxon>
        <taxon>Agaricales</taxon>
        <taxon>Marasmiineae</taxon>
        <taxon>Physalacriaceae</taxon>
        <taxon>Armillaria</taxon>
    </lineage>
</organism>
<feature type="compositionally biased region" description="Basic and acidic residues" evidence="1">
    <location>
        <begin position="166"/>
        <end position="177"/>
    </location>
</feature>